<gene>
    <name evidence="1" type="ORF">CHRIB12_LOCUS17124</name>
</gene>
<dbReference type="EMBL" id="CAGKOT010000043">
    <property type="protein sequence ID" value="CAB5380579.1"/>
    <property type="molecule type" value="Genomic_DNA"/>
</dbReference>
<organism evidence="1 2">
    <name type="scientific">Rhizophagus irregularis</name>
    <dbReference type="NCBI Taxonomy" id="588596"/>
    <lineage>
        <taxon>Eukaryota</taxon>
        <taxon>Fungi</taxon>
        <taxon>Fungi incertae sedis</taxon>
        <taxon>Mucoromycota</taxon>
        <taxon>Glomeromycotina</taxon>
        <taxon>Glomeromycetes</taxon>
        <taxon>Glomerales</taxon>
        <taxon>Glomeraceae</taxon>
        <taxon>Rhizophagus</taxon>
    </lineage>
</organism>
<evidence type="ECO:0000313" key="1">
    <source>
        <dbReference type="EMBL" id="CAB5380579.1"/>
    </source>
</evidence>
<sequence length="67" mass="7636">MFGRVKSSAYSVLGIFFRRIPFEIRLVESPSRFTYSLPSSLGVVNGVTLESRLKFEDSKETIKNSLF</sequence>
<name>A0A915ZKZ4_9GLOM</name>
<evidence type="ECO:0000313" key="2">
    <source>
        <dbReference type="Proteomes" id="UP000684084"/>
    </source>
</evidence>
<dbReference type="AlphaFoldDB" id="A0A915ZKZ4"/>
<reference evidence="1" key="1">
    <citation type="submission" date="2020-05" db="EMBL/GenBank/DDBJ databases">
        <authorList>
            <person name="Rincon C."/>
            <person name="Sanders R I."/>
            <person name="Robbins C."/>
            <person name="Chaturvedi A."/>
        </authorList>
    </citation>
    <scope>NUCLEOTIDE SEQUENCE</scope>
    <source>
        <strain evidence="1">CHB12</strain>
    </source>
</reference>
<accession>A0A915ZKZ4</accession>
<proteinExistence type="predicted"/>
<protein>
    <submittedName>
        <fullName evidence="1">Uncharacterized protein</fullName>
    </submittedName>
</protein>
<comment type="caution">
    <text evidence="1">The sequence shown here is derived from an EMBL/GenBank/DDBJ whole genome shotgun (WGS) entry which is preliminary data.</text>
</comment>
<dbReference type="Proteomes" id="UP000684084">
    <property type="component" value="Unassembled WGS sequence"/>
</dbReference>